<evidence type="ECO:0000313" key="4">
    <source>
        <dbReference type="Proteomes" id="UP001139477"/>
    </source>
</evidence>
<dbReference type="InterPro" id="IPR025669">
    <property type="entry name" value="AAA_dom"/>
</dbReference>
<evidence type="ECO:0000259" key="2">
    <source>
        <dbReference type="Pfam" id="PF13614"/>
    </source>
</evidence>
<dbReference type="EMBL" id="JAMYXC010000129">
    <property type="protein sequence ID" value="MCP1168600.1"/>
    <property type="molecule type" value="Genomic_DNA"/>
</dbReference>
<comment type="caution">
    <text evidence="3">The sequence shown here is derived from an EMBL/GenBank/DDBJ whole genome shotgun (WGS) entry which is preliminary data.</text>
</comment>
<dbReference type="Pfam" id="PF13614">
    <property type="entry name" value="AAA_31"/>
    <property type="match status" value="1"/>
</dbReference>
<dbReference type="InterPro" id="IPR050678">
    <property type="entry name" value="DNA_Partitioning_ATPase"/>
</dbReference>
<dbReference type="RefSeq" id="WP_216823315.1">
    <property type="nucleotide sequence ID" value="NZ_JAMYXC010000129.1"/>
</dbReference>
<feature type="domain" description="AAA" evidence="2">
    <location>
        <begin position="282"/>
        <end position="337"/>
    </location>
</feature>
<dbReference type="PANTHER" id="PTHR13696:SF52">
    <property type="entry name" value="PARA FAMILY PROTEIN CT_582"/>
    <property type="match status" value="1"/>
</dbReference>
<gene>
    <name evidence="3" type="ORF">NHG85_08695</name>
</gene>
<dbReference type="Proteomes" id="UP001139477">
    <property type="component" value="Unassembled WGS sequence"/>
</dbReference>
<dbReference type="InterPro" id="IPR002586">
    <property type="entry name" value="CobQ/CobB/MinD/ParA_Nub-bd_dom"/>
</dbReference>
<reference evidence="3" key="1">
    <citation type="submission" date="2022-06" db="EMBL/GenBank/DDBJ databases">
        <title>Limimaricola sediminis sp. nov., isolated from an intertidal sediment.</title>
        <authorList>
            <person name="Shao X."/>
        </authorList>
    </citation>
    <scope>NUCLEOTIDE SEQUENCE</scope>
    <source>
        <strain evidence="3">ASW11-118</strain>
    </source>
</reference>
<feature type="domain" description="CobQ/CobB/MinD/ParA nucleotide binding" evidence="1">
    <location>
        <begin position="120"/>
        <end position="278"/>
    </location>
</feature>
<dbReference type="CDD" id="cd02042">
    <property type="entry name" value="ParAB_family"/>
    <property type="match status" value="1"/>
</dbReference>
<keyword evidence="4" id="KW-1185">Reference proteome</keyword>
<organism evidence="3 4">
    <name type="scientific">Limimaricola litoreus</name>
    <dbReference type="NCBI Taxonomy" id="2955316"/>
    <lineage>
        <taxon>Bacteria</taxon>
        <taxon>Pseudomonadati</taxon>
        <taxon>Pseudomonadota</taxon>
        <taxon>Alphaproteobacteria</taxon>
        <taxon>Rhodobacterales</taxon>
        <taxon>Paracoccaceae</taxon>
        <taxon>Limimaricola</taxon>
    </lineage>
</organism>
<accession>A0A9X2JPT8</accession>
<proteinExistence type="predicted"/>
<evidence type="ECO:0000313" key="3">
    <source>
        <dbReference type="EMBL" id="MCP1168600.1"/>
    </source>
</evidence>
<sequence length="465" mass="52264">MDGSDTMTRPPLANSTHRFARMLAARLNQRPSGRSRERDLDRSERIWTVSEFCRLSGVPKRVVEKVLEHPDAPQLEKPHRDRVMDTRQSLHLRALIQLMHPKEYPGLINWRGKGTQPPVVAAAALKGGTGKSTLALHLAIGAAVKTGLRVGLIDADGQKTSTIYLSSSLSEIMNTQGQTYPDFIAIPREGDVTRYEIDSHRLHGFWRTTPWPGVKLMPGGGRIGMADQHMTVYQLKNFDDDPRLWMRQTLERWMKANPVKTEVTDCWSNGRFDARLFDAGLDETLDLIIIDCPPNISLSVIGVLLAADSFIVPQTVRNVDLATLSAFMASVDEVHRSVAMSDGFDELSYQDTPSFMLPMLVNRSADMESISELVAYAPDVVCPVYYRKSDAVSNPAATYEDFFSHKPDRNRREGHARFLKNVHAVNDAILPKVCPWVRPTGEANEFIQEEYLDEETGQSFVSDWN</sequence>
<dbReference type="Pfam" id="PF01656">
    <property type="entry name" value="CbiA"/>
    <property type="match status" value="1"/>
</dbReference>
<dbReference type="AlphaFoldDB" id="A0A9X2JPT8"/>
<evidence type="ECO:0000259" key="1">
    <source>
        <dbReference type="Pfam" id="PF01656"/>
    </source>
</evidence>
<name>A0A9X2JPT8_9RHOB</name>
<protein>
    <submittedName>
        <fullName evidence="3">ParA family protein</fullName>
    </submittedName>
</protein>
<dbReference type="PANTHER" id="PTHR13696">
    <property type="entry name" value="P-LOOP CONTAINING NUCLEOSIDE TRIPHOSPHATE HYDROLASE"/>
    <property type="match status" value="1"/>
</dbReference>